<dbReference type="InterPro" id="IPR045156">
    <property type="entry name" value="Vac8"/>
</dbReference>
<protein>
    <submittedName>
        <fullName evidence="3">Uncharacterized protein</fullName>
    </submittedName>
</protein>
<dbReference type="AlphaFoldDB" id="A0A1Y1IEF0"/>
<dbReference type="SUPFAM" id="SSF48371">
    <property type="entry name" value="ARM repeat"/>
    <property type="match status" value="1"/>
</dbReference>
<dbReference type="OrthoDB" id="7537227at2759"/>
<dbReference type="InterPro" id="IPR011989">
    <property type="entry name" value="ARM-like"/>
</dbReference>
<dbReference type="EMBL" id="DF237368">
    <property type="protein sequence ID" value="GAQ88342.1"/>
    <property type="molecule type" value="Genomic_DNA"/>
</dbReference>
<dbReference type="PANTHER" id="PTHR47249">
    <property type="entry name" value="VACUOLAR PROTEIN 8"/>
    <property type="match status" value="1"/>
</dbReference>
<evidence type="ECO:0000313" key="3">
    <source>
        <dbReference type="EMBL" id="GAQ88342.1"/>
    </source>
</evidence>
<dbReference type="GO" id="GO:0071562">
    <property type="term" value="P:nucleus-vacuole junction assembly"/>
    <property type="evidence" value="ECO:0007669"/>
    <property type="project" value="InterPro"/>
</dbReference>
<name>A0A1Y1IEF0_KLENI</name>
<dbReference type="InterPro" id="IPR016024">
    <property type="entry name" value="ARM-type_fold"/>
</dbReference>
<comment type="similarity">
    <text evidence="1">Belongs to the beta-catenin family.</text>
</comment>
<keyword evidence="2" id="KW-0677">Repeat</keyword>
<evidence type="ECO:0000313" key="4">
    <source>
        <dbReference type="Proteomes" id="UP000054558"/>
    </source>
</evidence>
<dbReference type="PANTHER" id="PTHR47249:SF1">
    <property type="entry name" value="VACUOLAR PROTEIN 8"/>
    <property type="match status" value="1"/>
</dbReference>
<dbReference type="Proteomes" id="UP000054558">
    <property type="component" value="Unassembled WGS sequence"/>
</dbReference>
<proteinExistence type="inferred from homology"/>
<accession>A0A1Y1IEF0</accession>
<sequence length="513" mass="56466">MKCQPCDEGDHRSLKGSSDQYAMEARVNPFDRLSDDLLGGIFEKLLWSPNDFGMEEKGYGRMWLESVCKRFQKLVHTFGCLDWQFDRPEDGDAFLCYIVRQQDRMSPLKKVALDVEGPTQLVAILQSVVIAAQDSLEELHVFVGDLALEDVINWEYVFLLFGALKRLRILEFLLWERETAQWCPVTLSRVWFSGSFRKLTSLTLYGFAIPGVESDSFLEKLSMLKSLELHSYSIGANASSKASALEKAFWWGDEEVGIDVADPANASLPRSMKKLVALMGSRFSDVSQKAVEILRNLLSRSNKHIAIAAVPGTLHNLVELLVDGEHTVAATLGQLAAEPANKSRIASVPGCLHKLLRVLEQRGSGQRHEAAAETLISLAGDAQVRKDIVGDPQTLRRLVGSLKDQYSGRASVMSGWVLWCLANPGDKDAGATSEMQGCVQKLVALLDAAGLGSHFGEVLSNLCKSPGAMRESVLLTPEFSRSLSSLVTSERVEIRTAVAESLETLASWDAESC</sequence>
<evidence type="ECO:0000256" key="1">
    <source>
        <dbReference type="ARBA" id="ARBA00005462"/>
    </source>
</evidence>
<dbReference type="GO" id="GO:0043495">
    <property type="term" value="F:protein-membrane adaptor activity"/>
    <property type="evidence" value="ECO:0007669"/>
    <property type="project" value="InterPro"/>
</dbReference>
<reference evidence="3 4" key="1">
    <citation type="journal article" date="2014" name="Nat. Commun.">
        <title>Klebsormidium flaccidum genome reveals primary factors for plant terrestrial adaptation.</title>
        <authorList>
            <person name="Hori K."/>
            <person name="Maruyama F."/>
            <person name="Fujisawa T."/>
            <person name="Togashi T."/>
            <person name="Yamamoto N."/>
            <person name="Seo M."/>
            <person name="Sato S."/>
            <person name="Yamada T."/>
            <person name="Mori H."/>
            <person name="Tajima N."/>
            <person name="Moriyama T."/>
            <person name="Ikeuchi M."/>
            <person name="Watanabe M."/>
            <person name="Wada H."/>
            <person name="Kobayashi K."/>
            <person name="Saito M."/>
            <person name="Masuda T."/>
            <person name="Sasaki-Sekimoto Y."/>
            <person name="Mashiguchi K."/>
            <person name="Awai K."/>
            <person name="Shimojima M."/>
            <person name="Masuda S."/>
            <person name="Iwai M."/>
            <person name="Nobusawa T."/>
            <person name="Narise T."/>
            <person name="Kondo S."/>
            <person name="Saito H."/>
            <person name="Sato R."/>
            <person name="Murakawa M."/>
            <person name="Ihara Y."/>
            <person name="Oshima-Yamada Y."/>
            <person name="Ohtaka K."/>
            <person name="Satoh M."/>
            <person name="Sonobe K."/>
            <person name="Ishii M."/>
            <person name="Ohtani R."/>
            <person name="Kanamori-Sato M."/>
            <person name="Honoki R."/>
            <person name="Miyazaki D."/>
            <person name="Mochizuki H."/>
            <person name="Umetsu J."/>
            <person name="Higashi K."/>
            <person name="Shibata D."/>
            <person name="Kamiya Y."/>
            <person name="Sato N."/>
            <person name="Nakamura Y."/>
            <person name="Tabata S."/>
            <person name="Ida S."/>
            <person name="Kurokawa K."/>
            <person name="Ohta H."/>
        </authorList>
    </citation>
    <scope>NUCLEOTIDE SEQUENCE [LARGE SCALE GENOMIC DNA]</scope>
    <source>
        <strain evidence="3 4">NIES-2285</strain>
    </source>
</reference>
<evidence type="ECO:0000256" key="2">
    <source>
        <dbReference type="ARBA" id="ARBA00022737"/>
    </source>
</evidence>
<organism evidence="3 4">
    <name type="scientific">Klebsormidium nitens</name>
    <name type="common">Green alga</name>
    <name type="synonym">Ulothrix nitens</name>
    <dbReference type="NCBI Taxonomy" id="105231"/>
    <lineage>
        <taxon>Eukaryota</taxon>
        <taxon>Viridiplantae</taxon>
        <taxon>Streptophyta</taxon>
        <taxon>Klebsormidiophyceae</taxon>
        <taxon>Klebsormidiales</taxon>
        <taxon>Klebsormidiaceae</taxon>
        <taxon>Klebsormidium</taxon>
    </lineage>
</organism>
<dbReference type="Gene3D" id="1.25.10.10">
    <property type="entry name" value="Leucine-rich Repeat Variant"/>
    <property type="match status" value="1"/>
</dbReference>
<gene>
    <name evidence="3" type="ORF">KFL_004190110</name>
</gene>
<keyword evidence="4" id="KW-1185">Reference proteome</keyword>